<dbReference type="AlphaFoldDB" id="A0A134AJF8"/>
<keyword evidence="6 7" id="KW-0472">Membrane</keyword>
<feature type="transmembrane region" description="Helical" evidence="7">
    <location>
        <begin position="426"/>
        <end position="448"/>
    </location>
</feature>
<dbReference type="PANTHER" id="PTHR43549:SF3">
    <property type="entry name" value="MULTIDRUG RESISTANCE PROTEIN YPNP-RELATED"/>
    <property type="match status" value="1"/>
</dbReference>
<reference evidence="9" key="1">
    <citation type="submission" date="2016-01" db="EMBL/GenBank/DDBJ databases">
        <authorList>
            <person name="Mitreva M."/>
            <person name="Pepin K.H."/>
            <person name="Mihindukulasuriya K.A."/>
            <person name="Fulton R."/>
            <person name="Fronick C."/>
            <person name="O'Laughlin M."/>
            <person name="Miner T."/>
            <person name="Herter B."/>
            <person name="Rosa B.A."/>
            <person name="Cordes M."/>
            <person name="Tomlinson C."/>
            <person name="Wollam A."/>
            <person name="Palsikar V.B."/>
            <person name="Mardis E.R."/>
            <person name="Wilson R.K."/>
        </authorList>
    </citation>
    <scope>NUCLEOTIDE SEQUENCE [LARGE SCALE GENOMIC DNA]</scope>
    <source>
        <strain evidence="9">KA00185</strain>
    </source>
</reference>
<accession>A0A134AJF8</accession>
<feature type="transmembrane region" description="Helical" evidence="7">
    <location>
        <begin position="61"/>
        <end position="86"/>
    </location>
</feature>
<evidence type="ECO:0000256" key="4">
    <source>
        <dbReference type="ARBA" id="ARBA00022692"/>
    </source>
</evidence>
<feature type="transmembrane region" description="Helical" evidence="7">
    <location>
        <begin position="326"/>
        <end position="348"/>
    </location>
</feature>
<keyword evidence="4 7" id="KW-0812">Transmembrane</keyword>
<name>A0A134AJF8_9FUSO</name>
<evidence type="ECO:0000256" key="6">
    <source>
        <dbReference type="ARBA" id="ARBA00023136"/>
    </source>
</evidence>
<feature type="transmembrane region" description="Helical" evidence="7">
    <location>
        <begin position="249"/>
        <end position="272"/>
    </location>
</feature>
<gene>
    <name evidence="8" type="ORF">HMPREF3180_00889</name>
</gene>
<comment type="subcellular location">
    <subcellularLocation>
        <location evidence="1">Cell membrane</location>
        <topology evidence="1">Multi-pass membrane protein</topology>
    </subcellularLocation>
</comment>
<sequence>MKNKKKGQKMKKFNFSVDLINDNILKSLLIFSIPILVSNIFQQLYNMADIAIVGHTLGDNSLAAIGASAVIFELIFGFALGIGNGLSMVTARNYGANNKNLLKKSVAGSIVIGIWITVGVMILSRFILMPLLKILHTPENIINEAFEYINIITMFIGVTFSYNLSSGLLRAIGNSFMSLVFLVIASILNIFLDIYFITSLKMGIGGAAIATVIAQAISVILSIIYIYVKEPILIPRKKHFRFDKKLYKELLGQGLSMGFMIAIVLMGTLILQYAINGFGYLIIAGHTSARKLMGFCNIPLTTIALALATFVSQNKGANKVDRIRKGVFYANMMDIIFAIGITIFVYLFSKNMIHLMSGSESEIVLHNGSTYLKIASPFFTILGILFNLRYALQALGEKLIPLVSSVIEFFGKIIFVIFIVPKLGYFGVMICEPLIWIVMVGQLGIAFYGNGYVKNYEK</sequence>
<dbReference type="InterPro" id="IPR052031">
    <property type="entry name" value="Membrane_Transporter-Flippase"/>
</dbReference>
<keyword evidence="5 7" id="KW-1133">Transmembrane helix</keyword>
<dbReference type="NCBIfam" id="TIGR00797">
    <property type="entry name" value="matE"/>
    <property type="match status" value="1"/>
</dbReference>
<feature type="transmembrane region" description="Helical" evidence="7">
    <location>
        <begin position="292"/>
        <end position="314"/>
    </location>
</feature>
<dbReference type="GO" id="GO:0042910">
    <property type="term" value="F:xenobiotic transmembrane transporter activity"/>
    <property type="evidence" value="ECO:0007669"/>
    <property type="project" value="InterPro"/>
</dbReference>
<evidence type="ECO:0000313" key="9">
    <source>
        <dbReference type="Proteomes" id="UP000070483"/>
    </source>
</evidence>
<feature type="transmembrane region" description="Helical" evidence="7">
    <location>
        <begin position="400"/>
        <end position="420"/>
    </location>
</feature>
<feature type="transmembrane region" description="Helical" evidence="7">
    <location>
        <begin position="106"/>
        <end position="128"/>
    </location>
</feature>
<dbReference type="InterPro" id="IPR002528">
    <property type="entry name" value="MATE_fam"/>
</dbReference>
<feature type="transmembrane region" description="Helical" evidence="7">
    <location>
        <begin position="368"/>
        <end position="388"/>
    </location>
</feature>
<dbReference type="InterPro" id="IPR048279">
    <property type="entry name" value="MdtK-like"/>
</dbReference>
<organism evidence="8 9">
    <name type="scientific">Leptotrichia wadei</name>
    <dbReference type="NCBI Taxonomy" id="157687"/>
    <lineage>
        <taxon>Bacteria</taxon>
        <taxon>Fusobacteriati</taxon>
        <taxon>Fusobacteriota</taxon>
        <taxon>Fusobacteriia</taxon>
        <taxon>Fusobacteriales</taxon>
        <taxon>Leptotrichiaceae</taxon>
        <taxon>Leptotrichia</taxon>
    </lineage>
</organism>
<dbReference type="GO" id="GO:0015297">
    <property type="term" value="F:antiporter activity"/>
    <property type="evidence" value="ECO:0007669"/>
    <property type="project" value="InterPro"/>
</dbReference>
<dbReference type="EMBL" id="LSDD01000058">
    <property type="protein sequence ID" value="KXB67871.1"/>
    <property type="molecule type" value="Genomic_DNA"/>
</dbReference>
<keyword evidence="3" id="KW-1003">Cell membrane</keyword>
<dbReference type="GO" id="GO:0005886">
    <property type="term" value="C:plasma membrane"/>
    <property type="evidence" value="ECO:0007669"/>
    <property type="project" value="UniProtKB-SubCell"/>
</dbReference>
<evidence type="ECO:0000256" key="5">
    <source>
        <dbReference type="ARBA" id="ARBA00022989"/>
    </source>
</evidence>
<feature type="transmembrane region" description="Helical" evidence="7">
    <location>
        <begin position="148"/>
        <end position="164"/>
    </location>
</feature>
<evidence type="ECO:0000256" key="7">
    <source>
        <dbReference type="SAM" id="Phobius"/>
    </source>
</evidence>
<dbReference type="PIRSF" id="PIRSF006603">
    <property type="entry name" value="DinF"/>
    <property type="match status" value="1"/>
</dbReference>
<keyword evidence="9" id="KW-1185">Reference proteome</keyword>
<dbReference type="PANTHER" id="PTHR43549">
    <property type="entry name" value="MULTIDRUG RESISTANCE PROTEIN YPNP-RELATED"/>
    <property type="match status" value="1"/>
</dbReference>
<evidence type="ECO:0000256" key="3">
    <source>
        <dbReference type="ARBA" id="ARBA00022475"/>
    </source>
</evidence>
<dbReference type="Proteomes" id="UP000070483">
    <property type="component" value="Unassembled WGS sequence"/>
</dbReference>
<dbReference type="PATRIC" id="fig|157687.3.peg.887"/>
<keyword evidence="2" id="KW-0813">Transport</keyword>
<feature type="transmembrane region" description="Helical" evidence="7">
    <location>
        <begin position="20"/>
        <end position="41"/>
    </location>
</feature>
<comment type="caution">
    <text evidence="8">The sequence shown here is derived from an EMBL/GenBank/DDBJ whole genome shotgun (WGS) entry which is preliminary data.</text>
</comment>
<proteinExistence type="predicted"/>
<evidence type="ECO:0000256" key="2">
    <source>
        <dbReference type="ARBA" id="ARBA00022448"/>
    </source>
</evidence>
<feature type="transmembrane region" description="Helical" evidence="7">
    <location>
        <begin position="176"/>
        <end position="198"/>
    </location>
</feature>
<dbReference type="Pfam" id="PF01554">
    <property type="entry name" value="MatE"/>
    <property type="match status" value="2"/>
</dbReference>
<protein>
    <submittedName>
        <fullName evidence="8">MATE efflux family protein</fullName>
    </submittedName>
</protein>
<dbReference type="STRING" id="157687.HMPREF3180_00889"/>
<dbReference type="CDD" id="cd13138">
    <property type="entry name" value="MATE_yoeA_like"/>
    <property type="match status" value="1"/>
</dbReference>
<evidence type="ECO:0000256" key="1">
    <source>
        <dbReference type="ARBA" id="ARBA00004651"/>
    </source>
</evidence>
<evidence type="ECO:0000313" key="8">
    <source>
        <dbReference type="EMBL" id="KXB67871.1"/>
    </source>
</evidence>
<feature type="transmembrane region" description="Helical" evidence="7">
    <location>
        <begin position="204"/>
        <end position="228"/>
    </location>
</feature>